<keyword evidence="4" id="KW-1185">Reference proteome</keyword>
<dbReference type="InterPro" id="IPR029149">
    <property type="entry name" value="Creatin/AminoP/Spt16_N"/>
</dbReference>
<dbReference type="SUPFAM" id="SSF55920">
    <property type="entry name" value="Creatinase/aminopeptidase"/>
    <property type="match status" value="1"/>
</dbReference>
<evidence type="ECO:0000313" key="4">
    <source>
        <dbReference type="Proteomes" id="UP000193200"/>
    </source>
</evidence>
<dbReference type="EMBL" id="FWFR01000002">
    <property type="protein sequence ID" value="SLN64901.1"/>
    <property type="molecule type" value="Genomic_DNA"/>
</dbReference>
<dbReference type="InterPro" id="IPR000587">
    <property type="entry name" value="Creatinase_N"/>
</dbReference>
<feature type="domain" description="Creatinase N-terminal" evidence="2">
    <location>
        <begin position="13"/>
        <end position="152"/>
    </location>
</feature>
<keyword evidence="3" id="KW-0224">Dipeptidase</keyword>
<dbReference type="InterPro" id="IPR050659">
    <property type="entry name" value="Peptidase_M24B"/>
</dbReference>
<dbReference type="Pfam" id="PF00557">
    <property type="entry name" value="Peptidase_M24"/>
    <property type="match status" value="1"/>
</dbReference>
<proteinExistence type="predicted"/>
<name>A0A1Y5TLH1_9PROT</name>
<keyword evidence="3" id="KW-0378">Hydrolase</keyword>
<keyword evidence="3" id="KW-0645">Protease</keyword>
<organism evidence="3 4">
    <name type="scientific">Oceanibacterium hippocampi</name>
    <dbReference type="NCBI Taxonomy" id="745714"/>
    <lineage>
        <taxon>Bacteria</taxon>
        <taxon>Pseudomonadati</taxon>
        <taxon>Pseudomonadota</taxon>
        <taxon>Alphaproteobacteria</taxon>
        <taxon>Sneathiellales</taxon>
        <taxon>Sneathiellaceae</taxon>
        <taxon>Oceanibacterium</taxon>
    </lineage>
</organism>
<dbReference type="InterPro" id="IPR000994">
    <property type="entry name" value="Pept_M24"/>
</dbReference>
<dbReference type="EC" id="3.4.13.9" evidence="3"/>
<dbReference type="InterPro" id="IPR036005">
    <property type="entry name" value="Creatinase/aminopeptidase-like"/>
</dbReference>
<evidence type="ECO:0000259" key="2">
    <source>
        <dbReference type="Pfam" id="PF01321"/>
    </source>
</evidence>
<dbReference type="OrthoDB" id="8286321at2"/>
<feature type="domain" description="Peptidase M24" evidence="1">
    <location>
        <begin position="160"/>
        <end position="366"/>
    </location>
</feature>
<dbReference type="RefSeq" id="WP_085884269.1">
    <property type="nucleotide sequence ID" value="NZ_FWFR01000002.1"/>
</dbReference>
<dbReference type="Gene3D" id="3.40.350.10">
    <property type="entry name" value="Creatinase/prolidase N-terminal domain"/>
    <property type="match status" value="1"/>
</dbReference>
<protein>
    <submittedName>
        <fullName evidence="3">Xaa-Pro dipeptidase</fullName>
        <ecNumber evidence="3">3.4.13.9</ecNumber>
    </submittedName>
</protein>
<dbReference type="Pfam" id="PF01321">
    <property type="entry name" value="Creatinase_N"/>
    <property type="match status" value="1"/>
</dbReference>
<sequence length="382" mass="40923">MPLHFESAEFASRKTRAIEEMGHEGLEALLMFRQESLYYLTGCDGSAYCRFQVLLLQDNGDLALLLYEIDLPQARLTSGIDDIRCLPWTATADPAGALADVLREKGLGGKRVGIELDAWGINAALWAAIERTCGELCRLSDASRLIDRLRVVKSAAEIACVRQAAALADDSLAAAIAETRAGADEGAIAAAMSGAVLAGGGDLANGFVMGSGRSALLVRGHAGYRTLDANDQLQLEFGAAYRRYHACLMRVLLTGRAGARQRAMFDACAEAIAACQDACRPGATAGDIFDAHARVFDAAGYEAYRLKACGYSLGATYGATWMDYPMLYSGNDAPVLPGMVFFMHMILVDHDRGLAMSLGETALVTERGCETLTRMPRELVEA</sequence>
<dbReference type="CDD" id="cd01066">
    <property type="entry name" value="APP_MetAP"/>
    <property type="match status" value="1"/>
</dbReference>
<dbReference type="SUPFAM" id="SSF53092">
    <property type="entry name" value="Creatinase/prolidase N-terminal domain"/>
    <property type="match status" value="1"/>
</dbReference>
<dbReference type="Proteomes" id="UP000193200">
    <property type="component" value="Unassembled WGS sequence"/>
</dbReference>
<dbReference type="GO" id="GO:0102009">
    <property type="term" value="F:proline dipeptidase activity"/>
    <property type="evidence" value="ECO:0007669"/>
    <property type="project" value="UniProtKB-EC"/>
</dbReference>
<dbReference type="InParanoid" id="A0A1Y5TLH1"/>
<dbReference type="PANTHER" id="PTHR46112">
    <property type="entry name" value="AMINOPEPTIDASE"/>
    <property type="match status" value="1"/>
</dbReference>
<accession>A0A1Y5TLH1</accession>
<gene>
    <name evidence="3" type="primary">pepQ_2</name>
    <name evidence="3" type="ORF">OCH7691_02952</name>
</gene>
<dbReference type="PANTHER" id="PTHR46112:SF2">
    <property type="entry name" value="XAA-PRO AMINOPEPTIDASE P-RELATED"/>
    <property type="match status" value="1"/>
</dbReference>
<dbReference type="AlphaFoldDB" id="A0A1Y5TLH1"/>
<reference evidence="3 4" key="1">
    <citation type="submission" date="2017-03" db="EMBL/GenBank/DDBJ databases">
        <authorList>
            <person name="Afonso C.L."/>
            <person name="Miller P.J."/>
            <person name="Scott M.A."/>
            <person name="Spackman E."/>
            <person name="Goraichik I."/>
            <person name="Dimitrov K.M."/>
            <person name="Suarez D.L."/>
            <person name="Swayne D.E."/>
        </authorList>
    </citation>
    <scope>NUCLEOTIDE SEQUENCE [LARGE SCALE GENOMIC DNA]</scope>
    <source>
        <strain evidence="3 4">CECT 7691</strain>
    </source>
</reference>
<evidence type="ECO:0000259" key="1">
    <source>
        <dbReference type="Pfam" id="PF00557"/>
    </source>
</evidence>
<evidence type="ECO:0000313" key="3">
    <source>
        <dbReference type="EMBL" id="SLN64901.1"/>
    </source>
</evidence>
<dbReference type="Gene3D" id="3.90.230.10">
    <property type="entry name" value="Creatinase/methionine aminopeptidase superfamily"/>
    <property type="match status" value="1"/>
</dbReference>